<dbReference type="Proteomes" id="UP000278351">
    <property type="component" value="Unassembled WGS sequence"/>
</dbReference>
<organism evidence="3 4">
    <name type="scientific">Chitinophaga lutea</name>
    <dbReference type="NCBI Taxonomy" id="2488634"/>
    <lineage>
        <taxon>Bacteria</taxon>
        <taxon>Pseudomonadati</taxon>
        <taxon>Bacteroidota</taxon>
        <taxon>Chitinophagia</taxon>
        <taxon>Chitinophagales</taxon>
        <taxon>Chitinophagaceae</taxon>
        <taxon>Chitinophaga</taxon>
    </lineage>
</organism>
<comment type="caution">
    <text evidence="3">The sequence shown here is derived from an EMBL/GenBank/DDBJ whole genome shotgun (WGS) entry which is preliminary data.</text>
</comment>
<name>A0A3N4PW74_9BACT</name>
<keyword evidence="4" id="KW-1185">Reference proteome</keyword>
<feature type="signal peptide" evidence="1">
    <location>
        <begin position="1"/>
        <end position="24"/>
    </location>
</feature>
<feature type="domain" description="DUF4382" evidence="2">
    <location>
        <begin position="38"/>
        <end position="179"/>
    </location>
</feature>
<dbReference type="InterPro" id="IPR025491">
    <property type="entry name" value="DUF4382"/>
</dbReference>
<dbReference type="AlphaFoldDB" id="A0A3N4PW74"/>
<evidence type="ECO:0000313" key="4">
    <source>
        <dbReference type="Proteomes" id="UP000278351"/>
    </source>
</evidence>
<proteinExistence type="predicted"/>
<evidence type="ECO:0000259" key="2">
    <source>
        <dbReference type="Pfam" id="PF14321"/>
    </source>
</evidence>
<dbReference type="PROSITE" id="PS51257">
    <property type="entry name" value="PROKAR_LIPOPROTEIN"/>
    <property type="match status" value="1"/>
</dbReference>
<dbReference type="Pfam" id="PF14321">
    <property type="entry name" value="DUF4382"/>
    <property type="match status" value="1"/>
</dbReference>
<protein>
    <submittedName>
        <fullName evidence="3">DUF4382 domain-containing protein</fullName>
    </submittedName>
</protein>
<gene>
    <name evidence="3" type="ORF">EGT74_01325</name>
</gene>
<feature type="chain" id="PRO_5017922282" evidence="1">
    <location>
        <begin position="25"/>
        <end position="271"/>
    </location>
</feature>
<sequence length="271" mass="29053">MTPFLKLKNLALGALLLGGIGMMASCSTNDNNGSNGNARLQIALTDDPGDYREVWIDVKDIRINVTDADDQNWTTLPGVHPGMYNLLDLVNDKDTVLADAEIPSGRLSQLRLVLGDNNYIITNKGEKLMLTTPSAQQSGLKLNINQPVIGGIINKLTLDFDVAKSIVKAGNSGKYILKPVIRAVLEAVGGNIKGIVLPDTVQTAVLAIRGTDTIASTYTAAGGYLIRGIDAGTYSMHYLPVDTTFKPFVKDGVTVTLGRITTVDTVRLQKK</sequence>
<accession>A0A3N4PW74</accession>
<keyword evidence="1" id="KW-0732">Signal</keyword>
<evidence type="ECO:0000256" key="1">
    <source>
        <dbReference type="SAM" id="SignalP"/>
    </source>
</evidence>
<evidence type="ECO:0000313" key="3">
    <source>
        <dbReference type="EMBL" id="RPE12226.1"/>
    </source>
</evidence>
<reference evidence="3 4" key="1">
    <citation type="submission" date="2018-11" db="EMBL/GenBank/DDBJ databases">
        <title>Chitinophaga lutea sp.nov., isolate from arsenic contaminated soil.</title>
        <authorList>
            <person name="Zong Y."/>
        </authorList>
    </citation>
    <scope>NUCLEOTIDE SEQUENCE [LARGE SCALE GENOMIC DNA]</scope>
    <source>
        <strain evidence="3 4">ZY74</strain>
    </source>
</reference>
<dbReference type="OrthoDB" id="2111471at2"/>
<dbReference type="EMBL" id="RPDH01000001">
    <property type="protein sequence ID" value="RPE12226.1"/>
    <property type="molecule type" value="Genomic_DNA"/>
</dbReference>